<dbReference type="PATRIC" id="fig|46429.4.peg.147"/>
<organism evidence="2 3">
    <name type="scientific">Sphingobium chlorophenolicum</name>
    <dbReference type="NCBI Taxonomy" id="46429"/>
    <lineage>
        <taxon>Bacteria</taxon>
        <taxon>Pseudomonadati</taxon>
        <taxon>Pseudomonadota</taxon>
        <taxon>Alphaproteobacteria</taxon>
        <taxon>Sphingomonadales</taxon>
        <taxon>Sphingomonadaceae</taxon>
        <taxon>Sphingobium</taxon>
    </lineage>
</organism>
<dbReference type="AlphaFoldDB" id="A0A081RJY5"/>
<feature type="region of interest" description="Disordered" evidence="1">
    <location>
        <begin position="122"/>
        <end position="153"/>
    </location>
</feature>
<evidence type="ECO:0000313" key="3">
    <source>
        <dbReference type="Proteomes" id="UP000028411"/>
    </source>
</evidence>
<dbReference type="EMBL" id="JFHR01000001">
    <property type="protein sequence ID" value="KEQ55508.1"/>
    <property type="molecule type" value="Genomic_DNA"/>
</dbReference>
<feature type="region of interest" description="Disordered" evidence="1">
    <location>
        <begin position="167"/>
        <end position="193"/>
    </location>
</feature>
<dbReference type="RefSeq" id="WP_013846904.1">
    <property type="nucleotide sequence ID" value="NZ_JFHR01000001.1"/>
</dbReference>
<gene>
    <name evidence="2" type="ORF">BV95_00147</name>
</gene>
<sequence length="412" mass="45121">MTDSFDPADAGCWMARGRPAHHAHALADAWRRFPDLPNDAPLDARMARSRERVQALRPLNEAIAQETERQRVAANFACIERQIAQGSTDSRNPAILHGRDVHGYGWDAAVAYADGLYAARAGWESRPPSPPRPGDPDVRRPAYRHGFLDGGGQPDDIFDVARRAFAATPSEPNRTENAQPGRPLPSEWSHPTDVPAPASWHRRVLLLGATELATGTIGILAMLRERPGHEAIALYAVSAETGLRPFSLSSGPTPADATVTRQTLRQGDYSDILVVVDPTELERLDADADILPLTRTMERTRNSALQQRAQFRLWLARGRAPGDQFAGGHIRWSKMAAGLSGRLGDFTARYAGPARPRGHRIIVEDMSGRLALGYRTPLGRELQPEIVIGNKAHARTAIADLLRQYAASLRLG</sequence>
<accession>A0A081RJY5</accession>
<dbReference type="eggNOG" id="ENOG5030V18">
    <property type="taxonomic scope" value="Bacteria"/>
</dbReference>
<reference evidence="2 3" key="1">
    <citation type="submission" date="2014-02" db="EMBL/GenBank/DDBJ databases">
        <title>Whole genome sequence of Sphingobium chlorophenolicum NBRC 16172.</title>
        <authorList>
            <person name="Gan H.M."/>
            <person name="Gan H.Y."/>
            <person name="Chew T.H."/>
            <person name="Savka M.A."/>
        </authorList>
    </citation>
    <scope>NUCLEOTIDE SEQUENCE [LARGE SCALE GENOMIC DNA]</scope>
    <source>
        <strain evidence="2 3">NBRC 16172</strain>
    </source>
</reference>
<name>A0A081RJY5_SPHCR</name>
<evidence type="ECO:0000313" key="2">
    <source>
        <dbReference type="EMBL" id="KEQ55508.1"/>
    </source>
</evidence>
<comment type="caution">
    <text evidence="2">The sequence shown here is derived from an EMBL/GenBank/DDBJ whole genome shotgun (WGS) entry which is preliminary data.</text>
</comment>
<protein>
    <submittedName>
        <fullName evidence="2">Uncharacterized protein</fullName>
    </submittedName>
</protein>
<proteinExistence type="predicted"/>
<dbReference type="Proteomes" id="UP000028411">
    <property type="component" value="Unassembled WGS sequence"/>
</dbReference>
<evidence type="ECO:0000256" key="1">
    <source>
        <dbReference type="SAM" id="MobiDB-lite"/>
    </source>
</evidence>
<dbReference type="OrthoDB" id="7501533at2"/>